<evidence type="ECO:0000256" key="8">
    <source>
        <dbReference type="ARBA" id="ARBA00022989"/>
    </source>
</evidence>
<protein>
    <recommendedName>
        <fullName evidence="11">Cytochrome c oxidase subunit 8</fullName>
    </recommendedName>
    <alternativeName>
        <fullName evidence="11">Cytochrome c oxidase polypeptide VIII</fullName>
    </alternativeName>
</protein>
<keyword evidence="4" id="KW-0812">Transmembrane</keyword>
<evidence type="ECO:0000256" key="10">
    <source>
        <dbReference type="ARBA" id="ARBA00023136"/>
    </source>
</evidence>
<keyword evidence="5 11" id="KW-0999">Mitochondrion inner membrane</keyword>
<dbReference type="InterPro" id="IPR003205">
    <property type="entry name" value="Cyt_c_oxidase_su8"/>
</dbReference>
<evidence type="ECO:0000256" key="5">
    <source>
        <dbReference type="ARBA" id="ARBA00022792"/>
    </source>
</evidence>
<dbReference type="Ensembl" id="ENSPCOT00000008994.1">
    <property type="protein sequence ID" value="ENSPCOP00000002601.1"/>
    <property type="gene ID" value="ENSPCOG00000007927.1"/>
</dbReference>
<comment type="subunit">
    <text evidence="11">Component of the cytochrome c oxidase (complex IV, CIV), a multisubunit enzyme composed of 14 subunits. The complex is composed of a catalytic core of 3 subunits MT-CO1, MT-CO2 and MT-CO3, encoded in the mitochondrial DNA, and 11 supernumerary subunits COX4I, COX5A, COX5B, COX6A, COX6B, COX6C, COX7A, COX7B, COX7C, COX8 and NDUFA4, which are encoded in the nuclear genome. The complex exists as a monomer or a dimer and forms supercomplexes (SCs) in the inner mitochondrial membrane with NADH-ubiquinone oxidoreductase (complex I, CI) and ubiquinol-cytochrome c oxidoreductase (cytochrome b-c1 complex, complex III, CIII), resulting in different assemblies (supercomplex SCI(1)III(2)IV(1) and megacomplex MCI(2)III(2)IV(2)).</text>
</comment>
<proteinExistence type="inferred from homology"/>
<keyword evidence="6" id="KW-0832">Ubl conjugation</keyword>
<evidence type="ECO:0000256" key="4">
    <source>
        <dbReference type="ARBA" id="ARBA00022692"/>
    </source>
</evidence>
<dbReference type="PANTHER" id="PTHR16717:SF1">
    <property type="entry name" value="CYTOCHROME C OXIDASE SUBUNIT 8A, MITOCHONDRIAL"/>
    <property type="match status" value="1"/>
</dbReference>
<dbReference type="PANTHER" id="PTHR16717">
    <property type="entry name" value="CYTOCHROME C OXIDASE POLYPEPTIDE VIII"/>
    <property type="match status" value="1"/>
</dbReference>
<keyword evidence="8" id="KW-1133">Transmembrane helix</keyword>
<dbReference type="OMA" id="WGWVLSH"/>
<dbReference type="GO" id="GO:0045277">
    <property type="term" value="C:respiratory chain complex IV"/>
    <property type="evidence" value="ECO:0007669"/>
    <property type="project" value="UniProtKB-UniRule"/>
</dbReference>
<comment type="subcellular location">
    <subcellularLocation>
        <location evidence="1 11">Mitochondrion inner membrane</location>
        <topology evidence="1 11">Single-pass membrane protein</topology>
    </subcellularLocation>
</comment>
<dbReference type="GeneTree" id="ENSGT00940000166485"/>
<reference evidence="12" key="1">
    <citation type="submission" date="2025-08" db="UniProtKB">
        <authorList>
            <consortium name="Ensembl"/>
        </authorList>
    </citation>
    <scope>IDENTIFICATION</scope>
</reference>
<evidence type="ECO:0000256" key="2">
    <source>
        <dbReference type="ARBA" id="ARBA00004673"/>
    </source>
</evidence>
<keyword evidence="9 11" id="KW-0496">Mitochondrion</keyword>
<dbReference type="Proteomes" id="UP000233160">
    <property type="component" value="Unassembled WGS sequence"/>
</dbReference>
<comment type="pathway">
    <text evidence="2 11">Energy metabolism; oxidative phosphorylation.</text>
</comment>
<keyword evidence="10" id="KW-0472">Membrane</keyword>
<dbReference type="InterPro" id="IPR036548">
    <property type="entry name" value="Cyt_c_oxidase_su8_sf"/>
</dbReference>
<sequence length="69" mass="7796">MSVLTPPLLRGLTGWARRLPVLRAQIHSKPPREQLGTMDIATGLTSCFRCFLLPSGWVLSPMENYKTRE</sequence>
<comment type="similarity">
    <text evidence="3 11">Belongs to the cytochrome c oxidase VIII family.</text>
</comment>
<evidence type="ECO:0000256" key="11">
    <source>
        <dbReference type="RuleBase" id="RU368101"/>
    </source>
</evidence>
<reference evidence="12" key="2">
    <citation type="submission" date="2025-09" db="UniProtKB">
        <authorList>
            <consortium name="Ensembl"/>
        </authorList>
    </citation>
    <scope>IDENTIFICATION</scope>
</reference>
<keyword evidence="7 11" id="KW-0809">Transit peptide</keyword>
<evidence type="ECO:0000256" key="1">
    <source>
        <dbReference type="ARBA" id="ARBA00004434"/>
    </source>
</evidence>
<name>A0A2K6ELJ6_PROCO</name>
<dbReference type="GO" id="GO:0005743">
    <property type="term" value="C:mitochondrial inner membrane"/>
    <property type="evidence" value="ECO:0007669"/>
    <property type="project" value="UniProtKB-SubCell"/>
</dbReference>
<dbReference type="Pfam" id="PF02285">
    <property type="entry name" value="COX8"/>
    <property type="match status" value="1"/>
</dbReference>
<keyword evidence="13" id="KW-1185">Reference proteome</keyword>
<dbReference type="GO" id="GO:0006123">
    <property type="term" value="P:mitochondrial electron transport, cytochrome c to oxygen"/>
    <property type="evidence" value="ECO:0007669"/>
    <property type="project" value="UniProtKB-UniRule"/>
</dbReference>
<dbReference type="Gene3D" id="4.10.81.10">
    <property type="entry name" value="Cytochrome c oxidase, subunit 8"/>
    <property type="match status" value="1"/>
</dbReference>
<dbReference type="STRING" id="379532.ENSPCOP00000002601"/>
<organism evidence="12 13">
    <name type="scientific">Propithecus coquereli</name>
    <name type="common">Coquerel's sifaka</name>
    <name type="synonym">Propithecus verreauxi coquereli</name>
    <dbReference type="NCBI Taxonomy" id="379532"/>
    <lineage>
        <taxon>Eukaryota</taxon>
        <taxon>Metazoa</taxon>
        <taxon>Chordata</taxon>
        <taxon>Craniata</taxon>
        <taxon>Vertebrata</taxon>
        <taxon>Euteleostomi</taxon>
        <taxon>Mammalia</taxon>
        <taxon>Eutheria</taxon>
        <taxon>Euarchontoglires</taxon>
        <taxon>Primates</taxon>
        <taxon>Strepsirrhini</taxon>
        <taxon>Lemuriformes</taxon>
        <taxon>Indriidae</taxon>
        <taxon>Propithecus</taxon>
    </lineage>
</organism>
<dbReference type="AlphaFoldDB" id="A0A2K6ELJ6"/>
<dbReference type="FunFam" id="4.10.81.10:FF:000001">
    <property type="entry name" value="Cytochrome c oxidase subunit 8B, mitochondrial"/>
    <property type="match status" value="1"/>
</dbReference>
<evidence type="ECO:0000313" key="13">
    <source>
        <dbReference type="Proteomes" id="UP000233160"/>
    </source>
</evidence>
<evidence type="ECO:0000256" key="3">
    <source>
        <dbReference type="ARBA" id="ARBA00010117"/>
    </source>
</evidence>
<dbReference type="UniPathway" id="UPA00705"/>
<evidence type="ECO:0000256" key="9">
    <source>
        <dbReference type="ARBA" id="ARBA00023128"/>
    </source>
</evidence>
<evidence type="ECO:0000256" key="7">
    <source>
        <dbReference type="ARBA" id="ARBA00022946"/>
    </source>
</evidence>
<evidence type="ECO:0000313" key="12">
    <source>
        <dbReference type="Ensembl" id="ENSPCOP00000002601.1"/>
    </source>
</evidence>
<comment type="function">
    <text evidence="11">Component of the cytochrome c oxidase, the last enzyme in the mitochondrial electron transport chain which drives oxidative phosphorylation. The respiratory chain contains 3 multisubunit complexes succinate dehydrogenase (complex II, CII), ubiquinol-cytochrome c oxidoreductase (cytochrome b-c1 complex, complex III, CIII) and cytochrome c oxidase (complex IV, CIV), that cooperate to transfer electrons derived from NADH and succinate to molecular oxygen, creating an electrochemical gradient over the inner membrane that drives transmembrane transport and the ATP synthase. Cytochrome c oxidase is the component of the respiratory chain that catalyzes the reduction of oxygen to water. Electrons originating from reduced cytochrome c in the intermembrane space (IMS) are transferred via the dinuclear copper A center (CU(A)) of subunit 2 and heme A of subunit 1 to the active site in subunit 1, a binuclear center (BNC) formed by heme A3 and copper B (CU(B)). The BNC reduces molecular oxygen to 2 water molecules using 4 electrons from cytochrome c in the IMS and 4 protons from the mitochondrial matrix.</text>
</comment>
<accession>A0A2K6ELJ6</accession>
<dbReference type="SUPFAM" id="SSF81431">
    <property type="entry name" value="Mitochondrial cytochrome c oxidase subunit VIIIb (aka IX)"/>
    <property type="match status" value="1"/>
</dbReference>
<evidence type="ECO:0000256" key="6">
    <source>
        <dbReference type="ARBA" id="ARBA00022843"/>
    </source>
</evidence>